<keyword evidence="3" id="KW-1185">Reference proteome</keyword>
<dbReference type="RefSeq" id="WP_318952808.1">
    <property type="nucleotide sequence ID" value="NZ_CP137555.1"/>
</dbReference>
<evidence type="ECO:0000256" key="1">
    <source>
        <dbReference type="SAM" id="SignalP"/>
    </source>
</evidence>
<evidence type="ECO:0000313" key="3">
    <source>
        <dbReference type="Proteomes" id="UP001302477"/>
    </source>
</evidence>
<dbReference type="KEGG" id="mpaf:R5R33_11315"/>
<keyword evidence="1" id="KW-0732">Signal</keyword>
<proteinExistence type="predicted"/>
<organism evidence="2 3">
    <name type="scientific">Microbulbifer pacificus</name>
    <dbReference type="NCBI Taxonomy" id="407164"/>
    <lineage>
        <taxon>Bacteria</taxon>
        <taxon>Pseudomonadati</taxon>
        <taxon>Pseudomonadota</taxon>
        <taxon>Gammaproteobacteria</taxon>
        <taxon>Cellvibrionales</taxon>
        <taxon>Microbulbiferaceae</taxon>
        <taxon>Microbulbifer</taxon>
    </lineage>
</organism>
<dbReference type="EMBL" id="CP137555">
    <property type="protein sequence ID" value="WOX04330.1"/>
    <property type="molecule type" value="Genomic_DNA"/>
</dbReference>
<reference evidence="2 3" key="1">
    <citation type="submission" date="2023-10" db="EMBL/GenBank/DDBJ databases">
        <title>Description of Microbulbifer bruguierae sp. nov., isolated from the sediments of mangrove plant Bruguiera sexangula and comparative genomic analyses of the genus Microbulbifer.</title>
        <authorList>
            <person name="Long M."/>
        </authorList>
    </citation>
    <scope>NUCLEOTIDE SEQUENCE [LARGE SCALE GENOMIC DNA]</scope>
    <source>
        <strain evidence="2 3">SPO729</strain>
    </source>
</reference>
<dbReference type="AlphaFoldDB" id="A0AAU0MWB8"/>
<dbReference type="Proteomes" id="UP001302477">
    <property type="component" value="Chromosome"/>
</dbReference>
<name>A0AAU0MWB8_9GAMM</name>
<accession>A0AAU0MWB8</accession>
<sequence>MKKAILAVLLFFGVIATASANDALIAERLKEYWAAYSSTDFVKAAEFILPADLNDLKSELLPVFLAANESQDVEVRQMAQYFFADIPPGKYTSMTSSDVFSAMNTLMAGLSPDMFSLLQGAELEVVSTSKNADGSVAVNVAIKVAGDFAEDVMYLRQENGEWFMRVNEKPSVTANGFRQLFGQ</sequence>
<evidence type="ECO:0008006" key="4">
    <source>
        <dbReference type="Google" id="ProtNLM"/>
    </source>
</evidence>
<protein>
    <recommendedName>
        <fullName evidence="4">DUF3828 domain-containing protein</fullName>
    </recommendedName>
</protein>
<gene>
    <name evidence="2" type="ORF">R5R33_11315</name>
</gene>
<feature type="signal peptide" evidence="1">
    <location>
        <begin position="1"/>
        <end position="20"/>
    </location>
</feature>
<feature type="chain" id="PRO_5043770562" description="DUF3828 domain-containing protein" evidence="1">
    <location>
        <begin position="21"/>
        <end position="183"/>
    </location>
</feature>
<evidence type="ECO:0000313" key="2">
    <source>
        <dbReference type="EMBL" id="WOX04330.1"/>
    </source>
</evidence>